<dbReference type="EMBL" id="BK013355">
    <property type="protein sequence ID" value="DAD49838.1"/>
    <property type="molecule type" value="Genomic_RNA"/>
</dbReference>
<evidence type="ECO:0000313" key="9">
    <source>
        <dbReference type="Proteomes" id="UP000680270"/>
    </source>
</evidence>
<evidence type="ECO:0000256" key="2">
    <source>
        <dbReference type="ARBA" id="ARBA00022581"/>
    </source>
</evidence>
<proteinExistence type="inferred from homology"/>
<protein>
    <submittedName>
        <fullName evidence="8">Maturation protein</fullName>
    </submittedName>
</protein>
<organism evidence="8 9">
    <name type="scientific">ssRNA phage AIN000</name>
    <dbReference type="NCBI Taxonomy" id="2785983"/>
    <lineage>
        <taxon>Viruses</taxon>
        <taxon>Riboviria</taxon>
        <taxon>Orthornavirae</taxon>
        <taxon>Lenarviricota</taxon>
        <taxon>Leviviricetes</taxon>
        <taxon>Norzivirales</taxon>
        <taxon>Fiersviridae</taxon>
        <taxon>Poncivirus</taxon>
        <taxon>Poncivirus insecticola</taxon>
    </lineage>
</organism>
<dbReference type="Pfam" id="PF03863">
    <property type="entry name" value="Phage_mat-A"/>
    <property type="match status" value="1"/>
</dbReference>
<comment type="similarity">
    <text evidence="7">Belongs to the Leviviricetes maturation protein family.</text>
</comment>
<keyword evidence="9" id="KW-1185">Reference proteome</keyword>
<evidence type="ECO:0000256" key="3">
    <source>
        <dbReference type="ARBA" id="ARBA00022804"/>
    </source>
</evidence>
<keyword evidence="6" id="KW-1160">Virus entry into host cell</keyword>
<reference evidence="8" key="1">
    <citation type="submission" date="2020-09" db="EMBL/GenBank/DDBJ databases">
        <title>Leviviricetes taxonomy.</title>
        <authorList>
            <person name="Stockdale S.R."/>
            <person name="Callanan J."/>
            <person name="Adriaenssens E.M."/>
            <person name="Kuhn J.H."/>
            <person name="Rumnieks J."/>
            <person name="Shkoporov A."/>
            <person name="Draper L.A."/>
            <person name="Ross P."/>
            <person name="Hill C."/>
        </authorList>
    </citation>
    <scope>NUCLEOTIDE SEQUENCE</scope>
</reference>
<dbReference type="KEGG" id="vg:80398888"/>
<dbReference type="GO" id="GO:0044423">
    <property type="term" value="C:virion component"/>
    <property type="evidence" value="ECO:0007669"/>
    <property type="project" value="UniProtKB-KW"/>
</dbReference>
<name>A0A8S5KX71_9VIRU</name>
<sequence length="470" mass="51821">MSKRQQSMGSVFVGLRNSTSIGTVTGYSSVPKTTGPPSVNSKVYTNQMFSSHKASFSHGDLRRPVMNYTVHAIRVIRGEYNYKASAHPLATTYFGTTDTSRGLGPTSYATFGLKQAGDFWVPDFGDSLVTQAVSEAKMRLSGDQLNVGTSIAEGLQTLKMASAIVTSLAGLMARMASTGLKYAGYPAKARISRTQLRDMHDRYVSSRYVSNLGSLRTGYLHTRSRGSRDLARLERNFFEHMTGRRRSPFVSPRSGWRRNQTLDGGLSFAEQAWLQLQYGMFPFIQDIYGLIQLAAAQLQKEDAVVSVNRTITKRRDLPTREIGYPYFKAEGVSKYGAQCQLTYRVSNPSLFQLASIGLTNPFSVGWEVTPYSFVFDWLIPIGNVLAAFSAGQGLAFSSGFTNRRSHTNFRIETCLHGGAIGVKPNVTFQNSSQVRTAITVDPLPGLYYKNPLSNSHAVSAYALLGQAMRR</sequence>
<dbReference type="RefSeq" id="YP_010769773.1">
    <property type="nucleotide sequence ID" value="NC_074071.1"/>
</dbReference>
<evidence type="ECO:0000256" key="4">
    <source>
        <dbReference type="ARBA" id="ARBA00022844"/>
    </source>
</evidence>
<keyword evidence="3" id="KW-1161">Viral attachment to host cell</keyword>
<dbReference type="Proteomes" id="UP000680270">
    <property type="component" value="Segment"/>
</dbReference>
<evidence type="ECO:0000256" key="1">
    <source>
        <dbReference type="ARBA" id="ARBA00004328"/>
    </source>
</evidence>
<evidence type="ECO:0000256" key="7">
    <source>
        <dbReference type="ARBA" id="ARBA00035110"/>
    </source>
</evidence>
<keyword evidence="4" id="KW-0946">Virion</keyword>
<evidence type="ECO:0000256" key="6">
    <source>
        <dbReference type="ARBA" id="ARBA00023296"/>
    </source>
</evidence>
<dbReference type="InterPro" id="IPR005563">
    <property type="entry name" value="A_protein"/>
</dbReference>
<comment type="subcellular location">
    <subcellularLocation>
        <location evidence="1">Virion</location>
    </subcellularLocation>
</comment>
<evidence type="ECO:0000313" key="8">
    <source>
        <dbReference type="EMBL" id="DAD49838.1"/>
    </source>
</evidence>
<accession>A0A8S5KX71</accession>
<evidence type="ECO:0000256" key="5">
    <source>
        <dbReference type="ARBA" id="ARBA00023104"/>
    </source>
</evidence>
<dbReference type="GO" id="GO:0039666">
    <property type="term" value="P:virion attachment to host cell pilus"/>
    <property type="evidence" value="ECO:0007669"/>
    <property type="project" value="UniProtKB-KW"/>
</dbReference>
<keyword evidence="5" id="KW-1175">Viral attachment to host cell pilus</keyword>
<gene>
    <name evidence="8" type="primary">AIN000_1</name>
</gene>
<keyword evidence="2" id="KW-0945">Host-virus interaction</keyword>
<dbReference type="GeneID" id="80398888"/>